<dbReference type="Proteomes" id="UP000050741">
    <property type="component" value="Unassembled WGS sequence"/>
</dbReference>
<feature type="transmembrane region" description="Helical" evidence="17">
    <location>
        <begin position="337"/>
        <end position="356"/>
    </location>
</feature>
<keyword evidence="6 14" id="KW-0479">Metal-binding</keyword>
<keyword evidence="4 17" id="KW-0808">Transferase</keyword>
<evidence type="ECO:0000256" key="2">
    <source>
        <dbReference type="ARBA" id="ARBA00007706"/>
    </source>
</evidence>
<dbReference type="GO" id="GO:0005975">
    <property type="term" value="P:carbohydrate metabolic process"/>
    <property type="evidence" value="ECO:0007669"/>
    <property type="project" value="TreeGrafter"/>
</dbReference>
<evidence type="ECO:0000256" key="4">
    <source>
        <dbReference type="ARBA" id="ARBA00022679"/>
    </source>
</evidence>
<comment type="cofactor">
    <cofactor evidence="14 17">
        <name>Mn(2+)</name>
        <dbReference type="ChEBI" id="CHEBI:29035"/>
    </cofactor>
</comment>
<keyword evidence="8 17" id="KW-1133">Transmembrane helix</keyword>
<dbReference type="GO" id="GO:0046872">
    <property type="term" value="F:metal ion binding"/>
    <property type="evidence" value="ECO:0007669"/>
    <property type="project" value="UniProtKB-KW"/>
</dbReference>
<feature type="transmembrane region" description="Helical" evidence="17">
    <location>
        <begin position="180"/>
        <end position="202"/>
    </location>
</feature>
<keyword evidence="10 16" id="KW-0325">Glycoprotein</keyword>
<feature type="transmembrane region" description="Helical" evidence="17">
    <location>
        <begin position="208"/>
        <end position="228"/>
    </location>
</feature>
<feature type="transmembrane region" description="Helical" evidence="17">
    <location>
        <begin position="88"/>
        <end position="109"/>
    </location>
</feature>
<evidence type="ECO:0000256" key="13">
    <source>
        <dbReference type="PIRSR" id="PIRSR605027-1"/>
    </source>
</evidence>
<evidence type="ECO:0000256" key="5">
    <source>
        <dbReference type="ARBA" id="ARBA00022692"/>
    </source>
</evidence>
<keyword evidence="17" id="KW-0333">Golgi apparatus</keyword>
<feature type="transmembrane region" description="Helical" evidence="17">
    <location>
        <begin position="441"/>
        <end position="464"/>
    </location>
</feature>
<evidence type="ECO:0000256" key="14">
    <source>
        <dbReference type="PIRSR" id="PIRSR605027-3"/>
    </source>
</evidence>
<comment type="subcellular location">
    <subcellularLocation>
        <location evidence="17">Golgi apparatus membrane</location>
        <topology evidence="17">Single-pass type II membrane protein</topology>
    </subcellularLocation>
    <subcellularLocation>
        <location evidence="1">Membrane</location>
        <topology evidence="1">Single-pass type II membrane protein</topology>
    </subcellularLocation>
</comment>
<organism evidence="18 19">
    <name type="scientific">Globodera pallida</name>
    <name type="common">Potato cyst nematode worm</name>
    <name type="synonym">Heterodera pallida</name>
    <dbReference type="NCBI Taxonomy" id="36090"/>
    <lineage>
        <taxon>Eukaryota</taxon>
        <taxon>Metazoa</taxon>
        <taxon>Ecdysozoa</taxon>
        <taxon>Nematoda</taxon>
        <taxon>Chromadorea</taxon>
        <taxon>Rhabditida</taxon>
        <taxon>Tylenchina</taxon>
        <taxon>Tylenchomorpha</taxon>
        <taxon>Tylenchoidea</taxon>
        <taxon>Heteroderidae</taxon>
        <taxon>Heteroderinae</taxon>
        <taxon>Globodera</taxon>
    </lineage>
</organism>
<feature type="binding site" evidence="14">
    <location>
        <position position="621"/>
    </location>
    <ligand>
        <name>Mn(2+)</name>
        <dbReference type="ChEBI" id="CHEBI:29035"/>
    </ligand>
</feature>
<dbReference type="PANTHER" id="PTHR10896">
    <property type="entry name" value="GALACTOSYLGALACTOSYLXYLOSYLPROTEIN 3-BETA-GLUCURONOSYLTRANSFERASE BETA-1,3-GLUCURONYLTRANSFERASE"/>
    <property type="match status" value="1"/>
</dbReference>
<evidence type="ECO:0000256" key="15">
    <source>
        <dbReference type="PIRSR" id="PIRSR605027-4"/>
    </source>
</evidence>
<evidence type="ECO:0000256" key="12">
    <source>
        <dbReference type="ARBA" id="ARBA00047979"/>
    </source>
</evidence>
<proteinExistence type="inferred from homology"/>
<comment type="catalytic activity">
    <reaction evidence="12 17">
        <text>3-O-(beta-D-galactosyl-(1-&gt;3)-beta-D-galactosyl-(1-&gt;4)-beta-D-xylosyl)-L-seryl-[protein] + UDP-alpha-D-glucuronate = 3-O-(beta-D-GlcA-(1-&gt;3)-beta-D-Gal-(1-&gt;3)-beta-D-Gal-(1-&gt;4)-beta-D-Xyl)-L-seryl-[protein] + UDP + H(+)</text>
        <dbReference type="Rhea" id="RHEA:24168"/>
        <dbReference type="Rhea" id="RHEA-COMP:12571"/>
        <dbReference type="Rhea" id="RHEA-COMP:12573"/>
        <dbReference type="ChEBI" id="CHEBI:15378"/>
        <dbReference type="ChEBI" id="CHEBI:58052"/>
        <dbReference type="ChEBI" id="CHEBI:58223"/>
        <dbReference type="ChEBI" id="CHEBI:132090"/>
        <dbReference type="ChEBI" id="CHEBI:132093"/>
        <dbReference type="EC" id="2.4.1.135"/>
    </reaction>
</comment>
<evidence type="ECO:0000256" key="8">
    <source>
        <dbReference type="ARBA" id="ARBA00022989"/>
    </source>
</evidence>
<keyword evidence="11 14" id="KW-0464">Manganese</keyword>
<dbReference type="SUPFAM" id="SSF103473">
    <property type="entry name" value="MFS general substrate transporter"/>
    <property type="match status" value="1"/>
</dbReference>
<dbReference type="Gene3D" id="3.90.550.10">
    <property type="entry name" value="Spore Coat Polysaccharide Biosynthesis Protein SpsA, Chain A"/>
    <property type="match status" value="1"/>
</dbReference>
<evidence type="ECO:0000313" key="19">
    <source>
        <dbReference type="WBParaSite" id="GPLIN_000688600"/>
    </source>
</evidence>
<feature type="glycosylation site" description="N-linked (GlcNAc...) asparagine" evidence="16">
    <location>
        <position position="727"/>
    </location>
</feature>
<accession>A0A183C1Z2</accession>
<keyword evidence="7 17" id="KW-0735">Signal-anchor</keyword>
<dbReference type="GO" id="GO:0022857">
    <property type="term" value="F:transmembrane transporter activity"/>
    <property type="evidence" value="ECO:0007669"/>
    <property type="project" value="InterPro"/>
</dbReference>
<dbReference type="AlphaFoldDB" id="A0A183C1Z2"/>
<comment type="similarity">
    <text evidence="2 17">Belongs to the glycosyltransferase 43 family.</text>
</comment>
<evidence type="ECO:0000256" key="16">
    <source>
        <dbReference type="PIRSR" id="PIRSR605027-6"/>
    </source>
</evidence>
<keyword evidence="18" id="KW-1185">Reference proteome</keyword>
<dbReference type="CDD" id="cd00218">
    <property type="entry name" value="GlcAT-I"/>
    <property type="match status" value="1"/>
</dbReference>
<dbReference type="InterPro" id="IPR036259">
    <property type="entry name" value="MFS_trans_sf"/>
</dbReference>
<keyword evidence="5 17" id="KW-0812">Transmembrane</keyword>
<feature type="transmembrane region" description="Helical" evidence="17">
    <location>
        <begin position="299"/>
        <end position="317"/>
    </location>
</feature>
<dbReference type="InterPro" id="IPR029044">
    <property type="entry name" value="Nucleotide-diphossugar_trans"/>
</dbReference>
<dbReference type="PANTHER" id="PTHR10896:SF65">
    <property type="entry name" value="GALACTOSYLGALACTOSYLXYLOSYLPROTEIN 3-BETA-GLUCURONOSYLTRANSFERASE 3"/>
    <property type="match status" value="1"/>
</dbReference>
<evidence type="ECO:0000256" key="3">
    <source>
        <dbReference type="ARBA" id="ARBA00012641"/>
    </source>
</evidence>
<feature type="transmembrane region" description="Helical" evidence="17">
    <location>
        <begin position="363"/>
        <end position="381"/>
    </location>
</feature>
<comment type="caution">
    <text evidence="17">Lacks conserved residue(s) required for the propagation of feature annotation.</text>
</comment>
<dbReference type="UniPathway" id="UPA00378"/>
<dbReference type="FunFam" id="3.90.550.10:FF:000044">
    <property type="entry name" value="Galactosylgalactosylxylosylprotein 3-beta-glucuronosyltransferase"/>
    <property type="match status" value="1"/>
</dbReference>
<dbReference type="WBParaSite" id="GPLIN_000688600">
    <property type="protein sequence ID" value="GPLIN_000688600"/>
    <property type="gene ID" value="GPLIN_000688600"/>
</dbReference>
<feature type="transmembrane region" description="Helical" evidence="17">
    <location>
        <begin position="121"/>
        <end position="140"/>
    </location>
</feature>
<dbReference type="GO" id="GO:0000139">
    <property type="term" value="C:Golgi membrane"/>
    <property type="evidence" value="ECO:0007669"/>
    <property type="project" value="UniProtKB-SubCell"/>
</dbReference>
<dbReference type="Gene3D" id="1.20.1250.20">
    <property type="entry name" value="MFS general substrate transporter like domains"/>
    <property type="match status" value="1"/>
</dbReference>
<dbReference type="InterPro" id="IPR005027">
    <property type="entry name" value="Glyco_trans_43"/>
</dbReference>
<evidence type="ECO:0000256" key="10">
    <source>
        <dbReference type="ARBA" id="ARBA00023180"/>
    </source>
</evidence>
<sequence length="768" mass="86478">MVIGITLYGTKSNGKQLCLGKMHQFQLEKFDLRLFLACSLLAVGTNFFEAFSASYPSSANHSFHTFFNNSYIDRGHSAGVGHLVLKCFWTLSLHVAPFGNLIGCLLGPICTEKYGRRGSLLLANLYGFVASLISIGSIMFEFPELLILGRLVASASATVGLLALVLFLQEIPSCAQRGLYSFLCALSVSVVECFALCLNLALPRLGERLLVLVGIPVVPQIAGLLVALQLMETPQFLAMVTKNKREKALRAFAFYRKGFSGPEMQEELDKVCPASEDCDQFCCKTMICQFFARSERWKAVLIGFCTLQITVGGWPVLESSTEILSEHFCLSVVEVTSYVLVVVYFLSSLTGLFFVERLNRRPLIIRSAVLNTLFLCLYIAFHWSSMHLAHWMGPLSYFLCAELLPHPSPHSAWFISLVFGANIASTYIFDWATPPLFRKASAWAFVPLYILPSLCCLVPLWLYLPETRDRTMKDIVNELKKGKQKQSNGTTIHNKCYFSKSNGDKLQQLPPIFFVTPSARRPAQKADLTRLGQTLANVPNLVWLIVEDSPRPSKFIGQLVERLEIRAVHLTAETPSKWRLKYTDPHWKYPKGVVQRNAALRWLRKNAVDQRVGAVYFGDDDNTYDWRIFDQMRSLRRVGVWPVGIVGGMLAEFAFVNANSVVTGFNAKWRPARQFPIDMAAFAVNITLVHDHRHVEFDYDSPRGYLESHFLRDLNLTRADLEPLAQNCTKVFVWHTRTEQVQLRAEGMSKFVDPNAEGLAEAEKDAIS</sequence>
<dbReference type="EC" id="2.4.1.135" evidence="3 17"/>
<feature type="transmembrane region" description="Helical" evidence="17">
    <location>
        <begin position="146"/>
        <end position="168"/>
    </location>
</feature>
<comment type="pathway">
    <text evidence="17">Protein modification; protein glycosylation.</text>
</comment>
<evidence type="ECO:0000256" key="7">
    <source>
        <dbReference type="ARBA" id="ARBA00022968"/>
    </source>
</evidence>
<dbReference type="Pfam" id="PF03360">
    <property type="entry name" value="Glyco_transf_43"/>
    <property type="match status" value="1"/>
</dbReference>
<evidence type="ECO:0000313" key="18">
    <source>
        <dbReference type="Proteomes" id="UP000050741"/>
    </source>
</evidence>
<dbReference type="SUPFAM" id="SSF53448">
    <property type="entry name" value="Nucleotide-diphospho-sugar transferases"/>
    <property type="match status" value="1"/>
</dbReference>
<reference evidence="18" key="1">
    <citation type="submission" date="2013-12" db="EMBL/GenBank/DDBJ databases">
        <authorList>
            <person name="Aslett M."/>
        </authorList>
    </citation>
    <scope>NUCLEOTIDE SEQUENCE [LARGE SCALE GENOMIC DNA]</scope>
    <source>
        <strain evidence="18">Lindley</strain>
    </source>
</reference>
<evidence type="ECO:0000256" key="6">
    <source>
        <dbReference type="ARBA" id="ARBA00022723"/>
    </source>
</evidence>
<feature type="transmembrane region" description="Helical" evidence="17">
    <location>
        <begin position="411"/>
        <end position="429"/>
    </location>
</feature>
<dbReference type="Pfam" id="PF00083">
    <property type="entry name" value="Sugar_tr"/>
    <property type="match status" value="1"/>
</dbReference>
<dbReference type="GO" id="GO:0015018">
    <property type="term" value="F:galactosylgalactosylxylosylprotein 3-beta-glucuronosyltransferase activity"/>
    <property type="evidence" value="ECO:0007669"/>
    <property type="project" value="UniProtKB-UniRule"/>
</dbReference>
<dbReference type="GO" id="GO:0050650">
    <property type="term" value="P:chondroitin sulfate proteoglycan biosynthetic process"/>
    <property type="evidence" value="ECO:0007669"/>
    <property type="project" value="TreeGrafter"/>
</dbReference>
<keyword evidence="9 17" id="KW-0472">Membrane</keyword>
<dbReference type="InterPro" id="IPR005828">
    <property type="entry name" value="MFS_sugar_transport-like"/>
</dbReference>
<evidence type="ECO:0000256" key="1">
    <source>
        <dbReference type="ARBA" id="ARBA00004606"/>
    </source>
</evidence>
<evidence type="ECO:0000256" key="9">
    <source>
        <dbReference type="ARBA" id="ARBA00023136"/>
    </source>
</evidence>
<name>A0A183C1Z2_GLOPA</name>
<feature type="site" description="Interaction with galactose moiety of substrate glycoprotein" evidence="15">
    <location>
        <position position="652"/>
    </location>
</feature>
<feature type="transmembrane region" description="Helical" evidence="17">
    <location>
        <begin position="30"/>
        <end position="48"/>
    </location>
</feature>
<reference evidence="19" key="3">
    <citation type="submission" date="2016-06" db="UniProtKB">
        <authorList>
            <consortium name="WormBaseParasite"/>
        </authorList>
    </citation>
    <scope>IDENTIFICATION</scope>
</reference>
<reference evidence="18" key="2">
    <citation type="submission" date="2014-05" db="EMBL/GenBank/DDBJ databases">
        <title>The genome and life-stage specific transcriptomes of Globodera pallida elucidate key aspects of plant parasitism by a cyst nematode.</title>
        <authorList>
            <person name="Cotton J.A."/>
            <person name="Lilley C.J."/>
            <person name="Jones L.M."/>
            <person name="Kikuchi T."/>
            <person name="Reid A.J."/>
            <person name="Thorpe P."/>
            <person name="Tsai I.J."/>
            <person name="Beasley H."/>
            <person name="Blok V."/>
            <person name="Cock P.J.A."/>
            <person name="Van den Akker S.E."/>
            <person name="Holroyd N."/>
            <person name="Hunt M."/>
            <person name="Mantelin S."/>
            <person name="Naghra H."/>
            <person name="Pain A."/>
            <person name="Palomares-Rius J.E."/>
            <person name="Zarowiecki M."/>
            <person name="Berriman M."/>
            <person name="Jones J.T."/>
            <person name="Urwin P.E."/>
        </authorList>
    </citation>
    <scope>NUCLEOTIDE SEQUENCE [LARGE SCALE GENOMIC DNA]</scope>
    <source>
        <strain evidence="18">Lindley</strain>
    </source>
</reference>
<evidence type="ECO:0000256" key="17">
    <source>
        <dbReference type="RuleBase" id="RU363127"/>
    </source>
</evidence>
<protein>
    <recommendedName>
        <fullName evidence="3 17">Galactosylgalactosylxylosylprotein 3-beta-glucuronosyltransferase</fullName>
        <ecNumber evidence="3 17">2.4.1.135</ecNumber>
    </recommendedName>
</protein>
<evidence type="ECO:0000256" key="11">
    <source>
        <dbReference type="ARBA" id="ARBA00023211"/>
    </source>
</evidence>
<feature type="active site" description="Proton donor/acceptor" evidence="13">
    <location>
        <position position="707"/>
    </location>
</feature>